<evidence type="ECO:0000313" key="9">
    <source>
        <dbReference type="Proteomes" id="UP001431010"/>
    </source>
</evidence>
<keyword evidence="3" id="KW-0597">Phosphoprotein</keyword>
<dbReference type="Pfam" id="PF00550">
    <property type="entry name" value="PP-binding"/>
    <property type="match status" value="1"/>
</dbReference>
<dbReference type="Gene3D" id="3.40.50.12780">
    <property type="entry name" value="N-terminal domain of ligase-like"/>
    <property type="match status" value="1"/>
</dbReference>
<evidence type="ECO:0000256" key="6">
    <source>
        <dbReference type="ARBA" id="ARBA00023098"/>
    </source>
</evidence>
<gene>
    <name evidence="8" type="ORF">LQG66_17825</name>
</gene>
<keyword evidence="6" id="KW-0443">Lipid metabolism</keyword>
<feature type="domain" description="Carrier" evidence="7">
    <location>
        <begin position="576"/>
        <end position="657"/>
    </location>
</feature>
<keyword evidence="9" id="KW-1185">Reference proteome</keyword>
<sequence>MGNTPVPISSDRPALTLPDIVLLNAQRQPAALALRYLNRKGAVVAEWSAAELSQRIVQLARRLSREINPGARVLVVGPHSQYFALAVLASMAAGLVPVPAVTPSSESALGHVERIASDCEASAVVSAGFRREGLPGGLAGSVLSSMAWVDADSESALDIAVLPAFNSTSQGADIALLQYSSGSTRFPRGVVVTHQQLLVCLQQTRTRLSTTPGQSYLGWLPLYHDMGLIGLVFQPLFEGIPLTLMPSTAFLANPGLWMEAISEYRATVTLAPNFAYDLCARQRHARPLDLTCLQTALTGAEPVREHTLQQFNAVFAPYGLSPNALTPAYGLAEATLAVTIDAPSMLWRTHAAPGDERQVVSCGTPLPDLLLRIIDRERRLPLPDGREGEIWVRGLSISTRYWNDDQASQHSFGGILADGTGPFLCTGDLGFLHDGQLFVTGRLSDIINIRGRNIHPNDIETTISLSHQCLGSTGAVVGRQEADSTEAVVALHELVPGASLHAIESAEQCARAAVRENHGILLADLILVKRGTIPKTTSGKVKRKACQGMLLRGEFESSRQNVPPRQIDAEIPVPAPAIEATVADMEAFLLKWLADNGKHAVPSPDAPISIATLGMDSLKGAILANVLGERVNRDIPLRLIWQARSVRQLARAIADLPLSEPL</sequence>
<dbReference type="SUPFAM" id="SSF47336">
    <property type="entry name" value="ACP-like"/>
    <property type="match status" value="1"/>
</dbReference>
<keyword evidence="4" id="KW-0436">Ligase</keyword>
<keyword evidence="2" id="KW-0596">Phosphopantetheine</keyword>
<dbReference type="InterPro" id="IPR025110">
    <property type="entry name" value="AMP-bd_C"/>
</dbReference>
<dbReference type="PROSITE" id="PS50075">
    <property type="entry name" value="CARRIER"/>
    <property type="match status" value="1"/>
</dbReference>
<protein>
    <submittedName>
        <fullName evidence="8">AMP-binding protein</fullName>
    </submittedName>
</protein>
<evidence type="ECO:0000256" key="2">
    <source>
        <dbReference type="ARBA" id="ARBA00022450"/>
    </source>
</evidence>
<evidence type="ECO:0000256" key="1">
    <source>
        <dbReference type="ARBA" id="ARBA00006432"/>
    </source>
</evidence>
<dbReference type="InterPro" id="IPR036736">
    <property type="entry name" value="ACP-like_sf"/>
</dbReference>
<organism evidence="8 9">
    <name type="scientific">Bradyrhizobium ontarionense</name>
    <dbReference type="NCBI Taxonomy" id="2898149"/>
    <lineage>
        <taxon>Bacteria</taxon>
        <taxon>Pseudomonadati</taxon>
        <taxon>Pseudomonadota</taxon>
        <taxon>Alphaproteobacteria</taxon>
        <taxon>Hyphomicrobiales</taxon>
        <taxon>Nitrobacteraceae</taxon>
        <taxon>Bradyrhizobium</taxon>
    </lineage>
</organism>
<name>A0ABY3RL25_9BRAD</name>
<dbReference type="InterPro" id="IPR042099">
    <property type="entry name" value="ANL_N_sf"/>
</dbReference>
<dbReference type="Gene3D" id="3.30.300.30">
    <property type="match status" value="1"/>
</dbReference>
<dbReference type="InterPro" id="IPR045851">
    <property type="entry name" value="AMP-bd_C_sf"/>
</dbReference>
<evidence type="ECO:0000256" key="4">
    <source>
        <dbReference type="ARBA" id="ARBA00022598"/>
    </source>
</evidence>
<dbReference type="Pfam" id="PF23024">
    <property type="entry name" value="AMP-dom_DIP2-like"/>
    <property type="match status" value="1"/>
</dbReference>
<dbReference type="Pfam" id="PF00501">
    <property type="entry name" value="AMP-binding"/>
    <property type="match status" value="1"/>
</dbReference>
<evidence type="ECO:0000256" key="3">
    <source>
        <dbReference type="ARBA" id="ARBA00022553"/>
    </source>
</evidence>
<dbReference type="Proteomes" id="UP001431010">
    <property type="component" value="Chromosome"/>
</dbReference>
<dbReference type="CDD" id="cd05931">
    <property type="entry name" value="FAAL"/>
    <property type="match status" value="1"/>
</dbReference>
<evidence type="ECO:0000256" key="5">
    <source>
        <dbReference type="ARBA" id="ARBA00022832"/>
    </source>
</evidence>
<dbReference type="InterPro" id="IPR040097">
    <property type="entry name" value="FAAL/FAAC"/>
</dbReference>
<evidence type="ECO:0000259" key="7">
    <source>
        <dbReference type="PROSITE" id="PS50075"/>
    </source>
</evidence>
<dbReference type="RefSeq" id="WP_231327487.1">
    <property type="nucleotide sequence ID" value="NZ_CP088156.1"/>
</dbReference>
<dbReference type="InterPro" id="IPR020806">
    <property type="entry name" value="PKS_PP-bd"/>
</dbReference>
<dbReference type="InterPro" id="IPR009081">
    <property type="entry name" value="PP-bd_ACP"/>
</dbReference>
<dbReference type="SUPFAM" id="SSF56801">
    <property type="entry name" value="Acetyl-CoA synthetase-like"/>
    <property type="match status" value="1"/>
</dbReference>
<dbReference type="PANTHER" id="PTHR22754">
    <property type="entry name" value="DISCO-INTERACTING PROTEIN 2 DIP2 -RELATED"/>
    <property type="match status" value="1"/>
</dbReference>
<accession>A0ABY3RL25</accession>
<reference evidence="8" key="1">
    <citation type="journal article" date="2024" name="Antonie Van Leeuwenhoek">
        <title>Bradyrhizobium ontarionense sp. nov., a novel bacterial symbiont isolated from Aeschynomene indica (Indian jointvetch), harbours photosynthesis, nitrogen fixation and nitrous oxide (N2O) reductase genes.</title>
        <authorList>
            <person name="Bromfield E.S.P."/>
            <person name="Cloutier S."/>
        </authorList>
    </citation>
    <scope>NUCLEOTIDE SEQUENCE</scope>
    <source>
        <strain evidence="8">A19</strain>
    </source>
</reference>
<dbReference type="InterPro" id="IPR000873">
    <property type="entry name" value="AMP-dep_synth/lig_dom"/>
</dbReference>
<dbReference type="PANTHER" id="PTHR22754:SF32">
    <property type="entry name" value="DISCO-INTERACTING PROTEIN 2"/>
    <property type="match status" value="1"/>
</dbReference>
<proteinExistence type="inferred from homology"/>
<comment type="similarity">
    <text evidence="1">Belongs to the ATP-dependent AMP-binding enzyme family.</text>
</comment>
<dbReference type="SMART" id="SM00823">
    <property type="entry name" value="PKS_PP"/>
    <property type="match status" value="1"/>
</dbReference>
<dbReference type="EMBL" id="CP088156">
    <property type="protein sequence ID" value="UFZ08038.1"/>
    <property type="molecule type" value="Genomic_DNA"/>
</dbReference>
<dbReference type="Gene3D" id="1.10.1200.10">
    <property type="entry name" value="ACP-like"/>
    <property type="match status" value="1"/>
</dbReference>
<keyword evidence="5" id="KW-0276">Fatty acid metabolism</keyword>
<evidence type="ECO:0000313" key="8">
    <source>
        <dbReference type="EMBL" id="UFZ08038.1"/>
    </source>
</evidence>